<organism evidence="2 3">
    <name type="scientific">Brachionus calyciflorus</name>
    <dbReference type="NCBI Taxonomy" id="104777"/>
    <lineage>
        <taxon>Eukaryota</taxon>
        <taxon>Metazoa</taxon>
        <taxon>Spiralia</taxon>
        <taxon>Gnathifera</taxon>
        <taxon>Rotifera</taxon>
        <taxon>Eurotatoria</taxon>
        <taxon>Monogononta</taxon>
        <taxon>Pseudotrocha</taxon>
        <taxon>Ploima</taxon>
        <taxon>Brachionidae</taxon>
        <taxon>Brachionus</taxon>
    </lineage>
</organism>
<feature type="signal peptide" evidence="1">
    <location>
        <begin position="1"/>
        <end position="23"/>
    </location>
</feature>
<evidence type="ECO:0000313" key="3">
    <source>
        <dbReference type="Proteomes" id="UP000663879"/>
    </source>
</evidence>
<feature type="chain" id="PRO_5032858406" evidence="1">
    <location>
        <begin position="24"/>
        <end position="242"/>
    </location>
</feature>
<gene>
    <name evidence="2" type="ORF">OXX778_LOCUS17911</name>
</gene>
<dbReference type="AlphaFoldDB" id="A0A814J4P5"/>
<dbReference type="Proteomes" id="UP000663879">
    <property type="component" value="Unassembled WGS sequence"/>
</dbReference>
<accession>A0A814J4P5</accession>
<evidence type="ECO:0000313" key="2">
    <source>
        <dbReference type="EMBL" id="CAF1031917.1"/>
    </source>
</evidence>
<dbReference type="OrthoDB" id="10197063at2759"/>
<protein>
    <submittedName>
        <fullName evidence="2">Uncharacterized protein</fullName>
    </submittedName>
</protein>
<sequence length="242" mass="28290">MIFFLKNLLLLTLNVFTFLKSETNNANIVFDLPDLTIDYSPRTSEKIKLEAFKTSINDKILESNDSVNYGRLNWVSVGYPTLVEYKTTGYRFYPRSEGFEIRLEFLTEELKNIFVETVERKYKIRIIPEQIVTLKPDKFVCLAKIYDIDNDIEYEFDGKAFEMTRFPLRVFFKLPPGAKKLFENISKSNLFDLISIKCNLHSFGKSIKQNILTINLKEIQDLNLIDEIFGPSDQVYVTRSQV</sequence>
<reference evidence="2" key="1">
    <citation type="submission" date="2021-02" db="EMBL/GenBank/DDBJ databases">
        <authorList>
            <person name="Nowell W R."/>
        </authorList>
    </citation>
    <scope>NUCLEOTIDE SEQUENCE</scope>
    <source>
        <strain evidence="2">Ploen Becks lab</strain>
    </source>
</reference>
<keyword evidence="3" id="KW-1185">Reference proteome</keyword>
<dbReference type="EMBL" id="CAJNOC010004734">
    <property type="protein sequence ID" value="CAF1031917.1"/>
    <property type="molecule type" value="Genomic_DNA"/>
</dbReference>
<feature type="non-terminal residue" evidence="2">
    <location>
        <position position="242"/>
    </location>
</feature>
<keyword evidence="1" id="KW-0732">Signal</keyword>
<evidence type="ECO:0000256" key="1">
    <source>
        <dbReference type="SAM" id="SignalP"/>
    </source>
</evidence>
<name>A0A814J4P5_9BILA</name>
<proteinExistence type="predicted"/>
<comment type="caution">
    <text evidence="2">The sequence shown here is derived from an EMBL/GenBank/DDBJ whole genome shotgun (WGS) entry which is preliminary data.</text>
</comment>